<evidence type="ECO:0000256" key="1">
    <source>
        <dbReference type="SAM" id="MobiDB-lite"/>
    </source>
</evidence>
<feature type="region of interest" description="Disordered" evidence="1">
    <location>
        <begin position="1"/>
        <end position="72"/>
    </location>
</feature>
<dbReference type="EMBL" id="MQTW01000287">
    <property type="protein sequence ID" value="RYC81016.1"/>
    <property type="molecule type" value="Genomic_DNA"/>
</dbReference>
<comment type="caution">
    <text evidence="2">The sequence shown here is derived from an EMBL/GenBank/DDBJ whole genome shotgun (WGS) entry which is preliminary data.</text>
</comment>
<organism evidence="2 3">
    <name type="scientific">Fusarium oxysporum f. sp. narcissi</name>
    <dbReference type="NCBI Taxonomy" id="451672"/>
    <lineage>
        <taxon>Eukaryota</taxon>
        <taxon>Fungi</taxon>
        <taxon>Dikarya</taxon>
        <taxon>Ascomycota</taxon>
        <taxon>Pezizomycotina</taxon>
        <taxon>Sordariomycetes</taxon>
        <taxon>Hypocreomycetidae</taxon>
        <taxon>Hypocreales</taxon>
        <taxon>Nectriaceae</taxon>
        <taxon>Fusarium</taxon>
        <taxon>Fusarium oxysporum species complex</taxon>
    </lineage>
</organism>
<reference evidence="2 3" key="1">
    <citation type="submission" date="2016-12" db="EMBL/GenBank/DDBJ databases">
        <title>Draft genome sequence of Fusarium oxysporum causing rot on Narcissus.</title>
        <authorList>
            <person name="Armitage A.D."/>
            <person name="Taylor A."/>
            <person name="Clarkson J.P."/>
            <person name="Harrison R.J."/>
            <person name="Jackson A.C."/>
        </authorList>
    </citation>
    <scope>NUCLEOTIDE SEQUENCE [LARGE SCALE GENOMIC DNA]</scope>
    <source>
        <strain evidence="2 3">N139</strain>
    </source>
</reference>
<evidence type="ECO:0000313" key="2">
    <source>
        <dbReference type="EMBL" id="RYC81016.1"/>
    </source>
</evidence>
<accession>A0A4V1RYB4</accession>
<dbReference type="AlphaFoldDB" id="A0A4V1RYB4"/>
<evidence type="ECO:0000313" key="3">
    <source>
        <dbReference type="Proteomes" id="UP000290540"/>
    </source>
</evidence>
<proteinExistence type="predicted"/>
<gene>
    <name evidence="2" type="ORF">BFJ63_vAg16092</name>
</gene>
<protein>
    <submittedName>
        <fullName evidence="2">Uncharacterized protein</fullName>
    </submittedName>
</protein>
<dbReference type="Proteomes" id="UP000290540">
    <property type="component" value="Unassembled WGS sequence"/>
</dbReference>
<feature type="compositionally biased region" description="Basic and acidic residues" evidence="1">
    <location>
        <begin position="39"/>
        <end position="50"/>
    </location>
</feature>
<feature type="compositionally biased region" description="Basic and acidic residues" evidence="1">
    <location>
        <begin position="24"/>
        <end position="33"/>
    </location>
</feature>
<name>A0A4V1RYB4_FUSOX</name>
<sequence>MNYKEMQSDGLCVRQGDEPDEEQEQGRGDEQPDPRIMVKHIEKQKADKAVQDVGSDEAGPGPGPGTVYKKAD</sequence>